<sequence>MPEEQPLQSETVIFTGTLKSVDVFDLVKQYGGEPFSFPLIQVGEIEDVSDESQLQQCNRYDWLIFTSQSAVRSFHSKMERYGVTAEAISSKIAAVGTQTAGALEKIGFQVEFIPTIFSADVFVEQFKPEGSCMLNVLFLRGTLAGSIIREELPFRVEEWTVYETVAKPDSIISIVELLKKRKSCTLLFASPSAVHVFEEGAVPIVGWEGYTIGAIGHVTAKALLEAGAAVDVTPQTYTLKDLVDALARRKEEIQ</sequence>
<evidence type="ECO:0000256" key="8">
    <source>
        <dbReference type="ARBA" id="ARBA00048617"/>
    </source>
</evidence>
<dbReference type="Gene3D" id="3.40.50.10090">
    <property type="match status" value="2"/>
</dbReference>
<dbReference type="RefSeq" id="WP_191692658.1">
    <property type="nucleotide sequence ID" value="NZ_JACSQN010000001.1"/>
</dbReference>
<gene>
    <name evidence="11" type="ORF">H9649_00340</name>
</gene>
<evidence type="ECO:0000256" key="6">
    <source>
        <dbReference type="ARBA" id="ARBA00037589"/>
    </source>
</evidence>
<comment type="pathway">
    <text evidence="1 9">Porphyrin-containing compound metabolism; protoporphyrin-IX biosynthesis; coproporphyrinogen-III from 5-aminolevulinate: step 3/4.</text>
</comment>
<keyword evidence="5 9" id="KW-0627">Porphyrin biosynthesis</keyword>
<evidence type="ECO:0000256" key="5">
    <source>
        <dbReference type="ARBA" id="ARBA00023244"/>
    </source>
</evidence>
<dbReference type="InterPro" id="IPR003754">
    <property type="entry name" value="4pyrrol_synth_uPrphyn_synth"/>
</dbReference>
<feature type="domain" description="Tetrapyrrole biosynthesis uroporphyrinogen III synthase" evidence="10">
    <location>
        <begin position="26"/>
        <end position="243"/>
    </location>
</feature>
<dbReference type="PANTHER" id="PTHR38042">
    <property type="entry name" value="UROPORPHYRINOGEN-III SYNTHASE, CHLOROPLASTIC"/>
    <property type="match status" value="1"/>
</dbReference>
<dbReference type="PANTHER" id="PTHR38042:SF1">
    <property type="entry name" value="UROPORPHYRINOGEN-III SYNTHASE, CHLOROPLASTIC"/>
    <property type="match status" value="1"/>
</dbReference>
<organism evidence="11 12">
    <name type="scientific">Sporosarcina quadrami</name>
    <dbReference type="NCBI Taxonomy" id="2762234"/>
    <lineage>
        <taxon>Bacteria</taxon>
        <taxon>Bacillati</taxon>
        <taxon>Bacillota</taxon>
        <taxon>Bacilli</taxon>
        <taxon>Bacillales</taxon>
        <taxon>Caryophanaceae</taxon>
        <taxon>Sporosarcina</taxon>
    </lineage>
</organism>
<evidence type="ECO:0000256" key="7">
    <source>
        <dbReference type="ARBA" id="ARBA00040167"/>
    </source>
</evidence>
<proteinExistence type="inferred from homology"/>
<dbReference type="SUPFAM" id="SSF69618">
    <property type="entry name" value="HemD-like"/>
    <property type="match status" value="1"/>
</dbReference>
<evidence type="ECO:0000256" key="9">
    <source>
        <dbReference type="RuleBase" id="RU366031"/>
    </source>
</evidence>
<evidence type="ECO:0000259" key="10">
    <source>
        <dbReference type="Pfam" id="PF02602"/>
    </source>
</evidence>
<comment type="caution">
    <text evidence="11">The sequence shown here is derived from an EMBL/GenBank/DDBJ whole genome shotgun (WGS) entry which is preliminary data.</text>
</comment>
<accession>A0ABR8U5G3</accession>
<evidence type="ECO:0000313" key="11">
    <source>
        <dbReference type="EMBL" id="MBD7983010.1"/>
    </source>
</evidence>
<keyword evidence="4 9" id="KW-0456">Lyase</keyword>
<dbReference type="EMBL" id="JACSQN010000001">
    <property type="protein sequence ID" value="MBD7983010.1"/>
    <property type="molecule type" value="Genomic_DNA"/>
</dbReference>
<evidence type="ECO:0000256" key="2">
    <source>
        <dbReference type="ARBA" id="ARBA00008133"/>
    </source>
</evidence>
<dbReference type="EC" id="4.2.1.75" evidence="3 9"/>
<comment type="similarity">
    <text evidence="2 9">Belongs to the uroporphyrinogen-III synthase family.</text>
</comment>
<evidence type="ECO:0000313" key="12">
    <source>
        <dbReference type="Proteomes" id="UP000626786"/>
    </source>
</evidence>
<dbReference type="CDD" id="cd06578">
    <property type="entry name" value="HemD"/>
    <property type="match status" value="1"/>
</dbReference>
<dbReference type="Pfam" id="PF02602">
    <property type="entry name" value="HEM4"/>
    <property type="match status" value="1"/>
</dbReference>
<dbReference type="InterPro" id="IPR036108">
    <property type="entry name" value="4pyrrol_syn_uPrphyn_synt_sf"/>
</dbReference>
<evidence type="ECO:0000256" key="1">
    <source>
        <dbReference type="ARBA" id="ARBA00004772"/>
    </source>
</evidence>
<comment type="function">
    <text evidence="6 9">Catalyzes cyclization of the linear tetrapyrrole, hydroxymethylbilane, to the macrocyclic uroporphyrinogen III.</text>
</comment>
<dbReference type="Proteomes" id="UP000626786">
    <property type="component" value="Unassembled WGS sequence"/>
</dbReference>
<reference evidence="11 12" key="1">
    <citation type="submission" date="2020-08" db="EMBL/GenBank/DDBJ databases">
        <title>A Genomic Blueprint of the Chicken Gut Microbiome.</title>
        <authorList>
            <person name="Gilroy R."/>
            <person name="Ravi A."/>
            <person name="Getino M."/>
            <person name="Pursley I."/>
            <person name="Horton D.L."/>
            <person name="Alikhan N.-F."/>
            <person name="Baker D."/>
            <person name="Gharbi K."/>
            <person name="Hall N."/>
            <person name="Watson M."/>
            <person name="Adriaenssens E.M."/>
            <person name="Foster-Nyarko E."/>
            <person name="Jarju S."/>
            <person name="Secka A."/>
            <person name="Antonio M."/>
            <person name="Oren A."/>
            <person name="Chaudhuri R."/>
            <person name="La Ragione R.M."/>
            <person name="Hildebrand F."/>
            <person name="Pallen M.J."/>
        </authorList>
    </citation>
    <scope>NUCLEOTIDE SEQUENCE [LARGE SCALE GENOMIC DNA]</scope>
    <source>
        <strain evidence="11 12">Sa2YVA2</strain>
    </source>
</reference>
<dbReference type="InterPro" id="IPR039793">
    <property type="entry name" value="UROS/Hem4"/>
</dbReference>
<evidence type="ECO:0000256" key="3">
    <source>
        <dbReference type="ARBA" id="ARBA00013109"/>
    </source>
</evidence>
<keyword evidence="12" id="KW-1185">Reference proteome</keyword>
<protein>
    <recommendedName>
        <fullName evidence="7 9">Uroporphyrinogen-III synthase</fullName>
        <ecNumber evidence="3 9">4.2.1.75</ecNumber>
    </recommendedName>
</protein>
<name>A0ABR8U5G3_9BACL</name>
<comment type="catalytic activity">
    <reaction evidence="8 9">
        <text>hydroxymethylbilane = uroporphyrinogen III + H2O</text>
        <dbReference type="Rhea" id="RHEA:18965"/>
        <dbReference type="ChEBI" id="CHEBI:15377"/>
        <dbReference type="ChEBI" id="CHEBI:57308"/>
        <dbReference type="ChEBI" id="CHEBI:57845"/>
        <dbReference type="EC" id="4.2.1.75"/>
    </reaction>
</comment>
<evidence type="ECO:0000256" key="4">
    <source>
        <dbReference type="ARBA" id="ARBA00023239"/>
    </source>
</evidence>